<dbReference type="AlphaFoldDB" id="A0AA88MBV5"/>
<proteinExistence type="predicted"/>
<protein>
    <submittedName>
        <fullName evidence="1">Uncharacterized protein</fullName>
    </submittedName>
</protein>
<dbReference type="EMBL" id="JAVHJS010000015">
    <property type="protein sequence ID" value="KAK2834611.1"/>
    <property type="molecule type" value="Genomic_DNA"/>
</dbReference>
<dbReference type="Proteomes" id="UP001187315">
    <property type="component" value="Unassembled WGS sequence"/>
</dbReference>
<accession>A0AA88MBV5</accession>
<evidence type="ECO:0000313" key="2">
    <source>
        <dbReference type="Proteomes" id="UP001187315"/>
    </source>
</evidence>
<evidence type="ECO:0000313" key="1">
    <source>
        <dbReference type="EMBL" id="KAK2834611.1"/>
    </source>
</evidence>
<gene>
    <name evidence="1" type="ORF">Q7C36_015312</name>
</gene>
<reference evidence="1" key="1">
    <citation type="submission" date="2023-08" db="EMBL/GenBank/DDBJ databases">
        <title>Pelteobagrus vachellii genome.</title>
        <authorList>
            <person name="Liu H."/>
        </authorList>
    </citation>
    <scope>NUCLEOTIDE SEQUENCE</scope>
    <source>
        <strain evidence="1">PRFRI_2022a</strain>
        <tissue evidence="1">Muscle</tissue>
    </source>
</reference>
<organism evidence="1 2">
    <name type="scientific">Tachysurus vachellii</name>
    <name type="common">Darkbarbel catfish</name>
    <name type="synonym">Pelteobagrus vachellii</name>
    <dbReference type="NCBI Taxonomy" id="175792"/>
    <lineage>
        <taxon>Eukaryota</taxon>
        <taxon>Metazoa</taxon>
        <taxon>Chordata</taxon>
        <taxon>Craniata</taxon>
        <taxon>Vertebrata</taxon>
        <taxon>Euteleostomi</taxon>
        <taxon>Actinopterygii</taxon>
        <taxon>Neopterygii</taxon>
        <taxon>Teleostei</taxon>
        <taxon>Ostariophysi</taxon>
        <taxon>Siluriformes</taxon>
        <taxon>Bagridae</taxon>
        <taxon>Tachysurus</taxon>
    </lineage>
</organism>
<comment type="caution">
    <text evidence="1">The sequence shown here is derived from an EMBL/GenBank/DDBJ whole genome shotgun (WGS) entry which is preliminary data.</text>
</comment>
<keyword evidence="2" id="KW-1185">Reference proteome</keyword>
<sequence length="106" mass="11533">MSSDFVNDAVALPPPANLQDIISSHLQQRPPTSQFHSGCLISVPLPPESAKDIIIPLPTNSTEEYVALPPAEEVIHQPTAAFRNDILVIVVAFLPPESVEHLVVFF</sequence>
<name>A0AA88MBV5_TACVA</name>